<proteinExistence type="predicted"/>
<evidence type="ECO:0000313" key="1">
    <source>
        <dbReference type="EMBL" id="KRN78726.1"/>
    </source>
</evidence>
<dbReference type="EMBL" id="JQBT01000033">
    <property type="protein sequence ID" value="KRN78726.1"/>
    <property type="molecule type" value="Genomic_DNA"/>
</dbReference>
<dbReference type="AlphaFoldDB" id="A0A0R2JS97"/>
<dbReference type="RefSeq" id="WP_156764598.1">
    <property type="nucleotide sequence ID" value="NZ_MIYK01000010.1"/>
</dbReference>
<dbReference type="PATRIC" id="fig|1122148.6.peg.1029"/>
<dbReference type="Proteomes" id="UP000051565">
    <property type="component" value="Unassembled WGS sequence"/>
</dbReference>
<sequence>MMNLKEYLEKQIKFLESEANQATENSDEKTKFLFDAKIDELHRINKAVESGLISNL</sequence>
<reference evidence="1 2" key="1">
    <citation type="journal article" date="2015" name="Genome Announc.">
        <title>Expanding the biotechnology potential of lactobacilli through comparative genomics of 213 strains and associated genera.</title>
        <authorList>
            <person name="Sun Z."/>
            <person name="Harris H.M."/>
            <person name="McCann A."/>
            <person name="Guo C."/>
            <person name="Argimon S."/>
            <person name="Zhang W."/>
            <person name="Yang X."/>
            <person name="Jeffery I.B."/>
            <person name="Cooney J.C."/>
            <person name="Kagawa T.F."/>
            <person name="Liu W."/>
            <person name="Song Y."/>
            <person name="Salvetti E."/>
            <person name="Wrobel A."/>
            <person name="Rasinkangas P."/>
            <person name="Parkhill J."/>
            <person name="Rea M.C."/>
            <person name="O'Sullivan O."/>
            <person name="Ritari J."/>
            <person name="Douillard F.P."/>
            <person name="Paul Ross R."/>
            <person name="Yang R."/>
            <person name="Briner A.E."/>
            <person name="Felis G.E."/>
            <person name="de Vos W.M."/>
            <person name="Barrangou R."/>
            <person name="Klaenhammer T.R."/>
            <person name="Caufield P.W."/>
            <person name="Cui Y."/>
            <person name="Zhang H."/>
            <person name="O'Toole P.W."/>
        </authorList>
    </citation>
    <scope>NUCLEOTIDE SEQUENCE [LARGE SCALE GENOMIC DNA]</scope>
    <source>
        <strain evidence="1 2">DSM 20690</strain>
    </source>
</reference>
<dbReference type="GeneID" id="61250653"/>
<protein>
    <submittedName>
        <fullName evidence="1">Uncharacterized protein</fullName>
    </submittedName>
</protein>
<keyword evidence="2" id="KW-1185">Reference proteome</keyword>
<organism evidence="1 2">
    <name type="scientific">Fructilactobacillus lindneri DSM 20690 = JCM 11027</name>
    <dbReference type="NCBI Taxonomy" id="1122148"/>
    <lineage>
        <taxon>Bacteria</taxon>
        <taxon>Bacillati</taxon>
        <taxon>Bacillota</taxon>
        <taxon>Bacilli</taxon>
        <taxon>Lactobacillales</taxon>
        <taxon>Lactobacillaceae</taxon>
        <taxon>Fructilactobacillus</taxon>
    </lineage>
</organism>
<name>A0A0R2JS97_9LACO</name>
<evidence type="ECO:0000313" key="2">
    <source>
        <dbReference type="Proteomes" id="UP000051565"/>
    </source>
</evidence>
<gene>
    <name evidence="1" type="ORF">IV52_GL001003</name>
</gene>
<comment type="caution">
    <text evidence="1">The sequence shown here is derived from an EMBL/GenBank/DDBJ whole genome shotgun (WGS) entry which is preliminary data.</text>
</comment>
<accession>A0A0R2JS97</accession>